<feature type="region of interest" description="Disordered" evidence="5">
    <location>
        <begin position="323"/>
        <end position="428"/>
    </location>
</feature>
<comment type="caution">
    <text evidence="6">The sequence shown here is derived from an EMBL/GenBank/DDBJ whole genome shotgun (WGS) entry which is preliminary data.</text>
</comment>
<dbReference type="Pfam" id="PF00400">
    <property type="entry name" value="WD40"/>
    <property type="match status" value="3"/>
</dbReference>
<dbReference type="PROSITE" id="PS50082">
    <property type="entry name" value="WD_REPEATS_2"/>
    <property type="match status" value="2"/>
</dbReference>
<keyword evidence="7" id="KW-1185">Reference proteome</keyword>
<feature type="compositionally biased region" description="Basic residues" evidence="5">
    <location>
        <begin position="415"/>
        <end position="428"/>
    </location>
</feature>
<keyword evidence="1" id="KW-0690">Ribosome biogenesis</keyword>
<dbReference type="PROSITE" id="PS00678">
    <property type="entry name" value="WD_REPEATS_1"/>
    <property type="match status" value="1"/>
</dbReference>
<dbReference type="InterPro" id="IPR001680">
    <property type="entry name" value="WD40_rpt"/>
</dbReference>
<evidence type="ECO:0000256" key="2">
    <source>
        <dbReference type="ARBA" id="ARBA00022574"/>
    </source>
</evidence>
<evidence type="ECO:0000313" key="7">
    <source>
        <dbReference type="Proteomes" id="UP000007264"/>
    </source>
</evidence>
<dbReference type="EMBL" id="AGSI01000005">
    <property type="protein sequence ID" value="EIE24669.1"/>
    <property type="molecule type" value="Genomic_DNA"/>
</dbReference>
<feature type="compositionally biased region" description="Basic and acidic residues" evidence="5">
    <location>
        <begin position="369"/>
        <end position="388"/>
    </location>
</feature>
<dbReference type="RefSeq" id="XP_005649213.1">
    <property type="nucleotide sequence ID" value="XM_005649156.1"/>
</dbReference>
<accession>I0Z200</accession>
<organism evidence="6 7">
    <name type="scientific">Coccomyxa subellipsoidea (strain C-169)</name>
    <name type="common">Green microalga</name>
    <dbReference type="NCBI Taxonomy" id="574566"/>
    <lineage>
        <taxon>Eukaryota</taxon>
        <taxon>Viridiplantae</taxon>
        <taxon>Chlorophyta</taxon>
        <taxon>core chlorophytes</taxon>
        <taxon>Trebouxiophyceae</taxon>
        <taxon>Trebouxiophyceae incertae sedis</taxon>
        <taxon>Coccomyxaceae</taxon>
        <taxon>Coccomyxa</taxon>
        <taxon>Coccomyxa subellipsoidea</taxon>
    </lineage>
</organism>
<evidence type="ECO:0000256" key="5">
    <source>
        <dbReference type="SAM" id="MobiDB-lite"/>
    </source>
</evidence>
<feature type="repeat" description="WD" evidence="4">
    <location>
        <begin position="124"/>
        <end position="165"/>
    </location>
</feature>
<dbReference type="PANTHER" id="PTHR44675">
    <property type="entry name" value="PAK1 INTERACTING PROTEIN 1"/>
    <property type="match status" value="1"/>
</dbReference>
<feature type="repeat" description="WD" evidence="4">
    <location>
        <begin position="274"/>
        <end position="296"/>
    </location>
</feature>
<evidence type="ECO:0000313" key="6">
    <source>
        <dbReference type="EMBL" id="EIE24669.1"/>
    </source>
</evidence>
<keyword evidence="2 4" id="KW-0853">WD repeat</keyword>
<dbReference type="PRINTS" id="PR00320">
    <property type="entry name" value="GPROTEINBRPT"/>
</dbReference>
<dbReference type="InterPro" id="IPR015943">
    <property type="entry name" value="WD40/YVTN_repeat-like_dom_sf"/>
</dbReference>
<dbReference type="SUPFAM" id="SSF50978">
    <property type="entry name" value="WD40 repeat-like"/>
    <property type="match status" value="1"/>
</dbReference>
<dbReference type="GO" id="GO:0042254">
    <property type="term" value="P:ribosome biogenesis"/>
    <property type="evidence" value="ECO:0007669"/>
    <property type="project" value="UniProtKB-KW"/>
</dbReference>
<dbReference type="SMART" id="SM00320">
    <property type="entry name" value="WD40"/>
    <property type="match status" value="5"/>
</dbReference>
<proteinExistence type="predicted"/>
<evidence type="ECO:0000256" key="3">
    <source>
        <dbReference type="ARBA" id="ARBA00022737"/>
    </source>
</evidence>
<dbReference type="InterPro" id="IPR036322">
    <property type="entry name" value="WD40_repeat_dom_sf"/>
</dbReference>
<keyword evidence="3" id="KW-0677">Repeat</keyword>
<dbReference type="OrthoDB" id="308449at2759"/>
<gene>
    <name evidence="6" type="ORF">COCSUDRAFT_65466</name>
</gene>
<dbReference type="Proteomes" id="UP000007264">
    <property type="component" value="Unassembled WGS sequence"/>
</dbReference>
<dbReference type="STRING" id="574566.I0Z200"/>
<dbReference type="AlphaFoldDB" id="I0Z200"/>
<dbReference type="Gene3D" id="2.130.10.10">
    <property type="entry name" value="YVTN repeat-like/Quinoprotein amine dehydrogenase"/>
    <property type="match status" value="2"/>
</dbReference>
<dbReference type="PANTHER" id="PTHR44675:SF1">
    <property type="entry name" value="P21-ACTIVATED PROTEIN KINASE-INTERACTING PROTEIN 1"/>
    <property type="match status" value="1"/>
</dbReference>
<dbReference type="eggNOG" id="KOG0294">
    <property type="taxonomic scope" value="Eukaryota"/>
</dbReference>
<dbReference type="InterPro" id="IPR019775">
    <property type="entry name" value="WD40_repeat_CS"/>
</dbReference>
<name>I0Z200_COCSC</name>
<evidence type="ECO:0000256" key="1">
    <source>
        <dbReference type="ARBA" id="ARBA00022517"/>
    </source>
</evidence>
<reference evidence="6 7" key="1">
    <citation type="journal article" date="2012" name="Genome Biol.">
        <title>The genome of the polar eukaryotic microalga coccomyxa subellipsoidea reveals traits of cold adaptation.</title>
        <authorList>
            <person name="Blanc G."/>
            <person name="Agarkova I."/>
            <person name="Grimwood J."/>
            <person name="Kuo A."/>
            <person name="Brueggeman A."/>
            <person name="Dunigan D."/>
            <person name="Gurnon J."/>
            <person name="Ladunga I."/>
            <person name="Lindquist E."/>
            <person name="Lucas S."/>
            <person name="Pangilinan J."/>
            <person name="Proschold T."/>
            <person name="Salamov A."/>
            <person name="Schmutz J."/>
            <person name="Weeks D."/>
            <person name="Yamada T."/>
            <person name="Claverie J.M."/>
            <person name="Grigoriev I."/>
            <person name="Van Etten J."/>
            <person name="Lomsadze A."/>
            <person name="Borodovsky M."/>
        </authorList>
    </citation>
    <scope>NUCLEOTIDE SEQUENCE [LARGE SCALE GENOMIC DNA]</scope>
    <source>
        <strain evidence="6 7">C-169</strain>
    </source>
</reference>
<dbReference type="InterPro" id="IPR020472">
    <property type="entry name" value="WD40_PAC1"/>
</dbReference>
<dbReference type="PROSITE" id="PS50294">
    <property type="entry name" value="WD_REPEATS_REGION"/>
    <property type="match status" value="1"/>
</dbReference>
<dbReference type="KEGG" id="csl:COCSUDRAFT_65466"/>
<sequence length="428" mass="45411">MMTTLVAGSYERFWFAYEVEPSQNENQELSRAFSFPAHQGPVKCIAGAAPFVASGGADDTVHIYNAEAGKDLGFLMNPGDGAVTAVEFYTPAGTSQPTHLLSGAADGSISVWGAGGSWECLKVLKGHKKEVTSLSVHPSGLLALSTSRDDMLRMWNMAKGRSQYKTKIPPGTESVSFSPNGDIYALLSGLKVTAHNVSEEGDIAATFELEKRGLCMTFMSDQVIVVGGEDGSLRTLDLRTDGVQSTLKAHGTRVRGVAALSPGDASDSEPAHQVASAATDGFIRLWDLRNTGSASSSQAQQLCETSTSARLTCLTVLQPGRKAPASLAVPQQKASAADDGGKAPAEQKQPRKRRKEEADQEKSSAAAHDVGKEPKGVPEKAKGKKVSEVEAIGEEGVVVQRKAERVVEFPDEAPKRKKKNTTKGKKGK</sequence>
<protein>
    <submittedName>
        <fullName evidence="6">WD40 repeat-like protein</fullName>
    </submittedName>
</protein>
<dbReference type="GeneID" id="17042970"/>
<evidence type="ECO:0000256" key="4">
    <source>
        <dbReference type="PROSITE-ProRule" id="PRU00221"/>
    </source>
</evidence>
<feature type="compositionally biased region" description="Basic and acidic residues" evidence="5">
    <location>
        <begin position="401"/>
        <end position="414"/>
    </location>
</feature>
<dbReference type="InterPro" id="IPR051959">
    <property type="entry name" value="PAK1-Kinase_Regulator"/>
</dbReference>